<evidence type="ECO:0000256" key="1">
    <source>
        <dbReference type="ARBA" id="ARBA00004429"/>
    </source>
</evidence>
<dbReference type="InterPro" id="IPR040423">
    <property type="entry name" value="PEA_transferase"/>
</dbReference>
<reference evidence="11 12" key="1">
    <citation type="submission" date="2014-12" db="EMBL/GenBank/DDBJ databases">
        <title>Genome sequencing of Alteromonas marina AD001.</title>
        <authorList>
            <person name="Adrian T.G.S."/>
            <person name="Chan K.G."/>
        </authorList>
    </citation>
    <scope>NUCLEOTIDE SEQUENCE [LARGE SCALE GENOMIC DNA]</scope>
    <source>
        <strain evidence="11 12">AD001</strain>
    </source>
</reference>
<feature type="domain" description="Sulfatase N-terminal" evidence="9">
    <location>
        <begin position="234"/>
        <end position="515"/>
    </location>
</feature>
<dbReference type="InterPro" id="IPR000917">
    <property type="entry name" value="Sulfatase_N"/>
</dbReference>
<keyword evidence="5 8" id="KW-0812">Transmembrane</keyword>
<evidence type="ECO:0000259" key="9">
    <source>
        <dbReference type="Pfam" id="PF00884"/>
    </source>
</evidence>
<dbReference type="CDD" id="cd16017">
    <property type="entry name" value="LptA"/>
    <property type="match status" value="1"/>
</dbReference>
<keyword evidence="11" id="KW-0378">Hydrolase</keyword>
<evidence type="ECO:0000256" key="5">
    <source>
        <dbReference type="ARBA" id="ARBA00022692"/>
    </source>
</evidence>
<name>A0A0B3Y9A1_9ALTE</name>
<dbReference type="OrthoDB" id="9786870at2"/>
<keyword evidence="4" id="KW-0808">Transferase</keyword>
<feature type="transmembrane region" description="Helical" evidence="8">
    <location>
        <begin position="77"/>
        <end position="99"/>
    </location>
</feature>
<dbReference type="GO" id="GO:0016776">
    <property type="term" value="F:phosphotransferase activity, phosphate group as acceptor"/>
    <property type="evidence" value="ECO:0007669"/>
    <property type="project" value="TreeGrafter"/>
</dbReference>
<dbReference type="PANTHER" id="PTHR30443">
    <property type="entry name" value="INNER MEMBRANE PROTEIN"/>
    <property type="match status" value="1"/>
</dbReference>
<feature type="transmembrane region" description="Helical" evidence="8">
    <location>
        <begin position="12"/>
        <end position="33"/>
    </location>
</feature>
<keyword evidence="2" id="KW-1003">Cell membrane</keyword>
<dbReference type="PANTHER" id="PTHR30443:SF0">
    <property type="entry name" value="PHOSPHOETHANOLAMINE TRANSFERASE EPTA"/>
    <property type="match status" value="1"/>
</dbReference>
<evidence type="ECO:0000256" key="3">
    <source>
        <dbReference type="ARBA" id="ARBA00022519"/>
    </source>
</evidence>
<gene>
    <name evidence="11" type="ORF">RJ41_08935</name>
</gene>
<feature type="transmembrane region" description="Helical" evidence="8">
    <location>
        <begin position="45"/>
        <end position="70"/>
    </location>
</feature>
<dbReference type="GO" id="GO:0009244">
    <property type="term" value="P:lipopolysaccharide core region biosynthetic process"/>
    <property type="evidence" value="ECO:0007669"/>
    <property type="project" value="TreeGrafter"/>
</dbReference>
<evidence type="ECO:0000313" key="12">
    <source>
        <dbReference type="Proteomes" id="UP000031197"/>
    </source>
</evidence>
<accession>A0A0B3Y9A1</accession>
<feature type="transmembrane region" description="Helical" evidence="8">
    <location>
        <begin position="154"/>
        <end position="174"/>
    </location>
</feature>
<dbReference type="Pfam" id="PF08019">
    <property type="entry name" value="EptA_B_N"/>
    <property type="match status" value="1"/>
</dbReference>
<evidence type="ECO:0000256" key="7">
    <source>
        <dbReference type="ARBA" id="ARBA00023136"/>
    </source>
</evidence>
<comment type="subcellular location">
    <subcellularLocation>
        <location evidence="1">Cell inner membrane</location>
        <topology evidence="1">Multi-pass membrane protein</topology>
    </subcellularLocation>
</comment>
<evidence type="ECO:0000256" key="6">
    <source>
        <dbReference type="ARBA" id="ARBA00022989"/>
    </source>
</evidence>
<keyword evidence="3" id="KW-0997">Cell inner membrane</keyword>
<dbReference type="Proteomes" id="UP000031197">
    <property type="component" value="Unassembled WGS sequence"/>
</dbReference>
<protein>
    <submittedName>
        <fullName evidence="11">Hydrolase</fullName>
    </submittedName>
</protein>
<dbReference type="AlphaFoldDB" id="A0A0B3Y9A1"/>
<dbReference type="Pfam" id="PF00884">
    <property type="entry name" value="Sulfatase"/>
    <property type="match status" value="1"/>
</dbReference>
<keyword evidence="7 8" id="KW-0472">Membrane</keyword>
<dbReference type="RefSeq" id="WP_039219543.1">
    <property type="nucleotide sequence ID" value="NZ_JWLW01000014.1"/>
</dbReference>
<keyword evidence="6 8" id="KW-1133">Transmembrane helix</keyword>
<dbReference type="InterPro" id="IPR012549">
    <property type="entry name" value="EptA-like_N"/>
</dbReference>
<dbReference type="GO" id="GO:0005886">
    <property type="term" value="C:plasma membrane"/>
    <property type="evidence" value="ECO:0007669"/>
    <property type="project" value="UniProtKB-SubCell"/>
</dbReference>
<dbReference type="InterPro" id="IPR058130">
    <property type="entry name" value="PEA_transf_C"/>
</dbReference>
<proteinExistence type="predicted"/>
<evidence type="ECO:0000259" key="10">
    <source>
        <dbReference type="Pfam" id="PF08019"/>
    </source>
</evidence>
<keyword evidence="12" id="KW-1185">Reference proteome</keyword>
<dbReference type="NCBIfam" id="NF028537">
    <property type="entry name" value="P_eth_NH2_trans"/>
    <property type="match status" value="1"/>
</dbReference>
<dbReference type="Gene3D" id="3.40.720.10">
    <property type="entry name" value="Alkaline Phosphatase, subunit A"/>
    <property type="match status" value="1"/>
</dbReference>
<comment type="caution">
    <text evidence="11">The sequence shown here is derived from an EMBL/GenBank/DDBJ whole genome shotgun (WGS) entry which is preliminary data.</text>
</comment>
<evidence type="ECO:0000256" key="8">
    <source>
        <dbReference type="SAM" id="Phobius"/>
    </source>
</evidence>
<dbReference type="InterPro" id="IPR017850">
    <property type="entry name" value="Alkaline_phosphatase_core_sf"/>
</dbReference>
<evidence type="ECO:0000256" key="2">
    <source>
        <dbReference type="ARBA" id="ARBA00022475"/>
    </source>
</evidence>
<evidence type="ECO:0000256" key="4">
    <source>
        <dbReference type="ARBA" id="ARBA00022679"/>
    </source>
</evidence>
<sequence>MKFPRSLNLNPSLANFVFIASVLITVVFNFPFISNVYHAVSPTTVGQWIFFLSVPLLLTFFNIIALSLLGAILLPRLTVAVTLLVSSLLLYGTVAYGVIFDKSMIQNVMETNSGEAFAYLNSTLLLFFFLLGLVPVVAVFNQEINGKLVARVKHLLKLNVLAVVGIIVIAAGLYKDYAAVGRNNKDLAKYIIPYAFYDSGYKYLRDTYFYPPLPYKVLDKTPSIINRKNALPSTTVLVVGETARADKFASNGYSRNTTPFMNDIGAVSFNDVTSCGTATAVSVPCMFSRLSRQSYDVRIAESQDNVLDIIHRAGADVTWIDNNSSCKGVCKRVETIAFDPSRDPSLCDGDFCYDVLLNELLKDVLSSPATTNRVIVLHMIGSHGPTYYRRYPAEFAKFSPDCPRSDIQNCDSQALINTYDNTIAYTDYVLGEIVNTLKNVPNASMLYLSDHGESLGEKGLYLHGFPYQIAPQEQTHIPMLFWASKFEDSGYRNCIKNLANHPYSQDNLFDTLLGLSSVKSITYQPTMDIFKQCEA</sequence>
<organism evidence="11 12">
    <name type="scientific">Alteromonas marina</name>
    <dbReference type="NCBI Taxonomy" id="203795"/>
    <lineage>
        <taxon>Bacteria</taxon>
        <taxon>Pseudomonadati</taxon>
        <taxon>Pseudomonadota</taxon>
        <taxon>Gammaproteobacteria</taxon>
        <taxon>Alteromonadales</taxon>
        <taxon>Alteromonadaceae</taxon>
        <taxon>Alteromonas/Salinimonas group</taxon>
        <taxon>Alteromonas</taxon>
    </lineage>
</organism>
<feature type="transmembrane region" description="Helical" evidence="8">
    <location>
        <begin position="119"/>
        <end position="142"/>
    </location>
</feature>
<feature type="domain" description="Phosphoethanolamine transferase N-terminal" evidence="10">
    <location>
        <begin position="59"/>
        <end position="207"/>
    </location>
</feature>
<dbReference type="SUPFAM" id="SSF53649">
    <property type="entry name" value="Alkaline phosphatase-like"/>
    <property type="match status" value="1"/>
</dbReference>
<evidence type="ECO:0000313" key="11">
    <source>
        <dbReference type="EMBL" id="KHT53332.1"/>
    </source>
</evidence>
<dbReference type="GO" id="GO:0016787">
    <property type="term" value="F:hydrolase activity"/>
    <property type="evidence" value="ECO:0007669"/>
    <property type="project" value="UniProtKB-KW"/>
</dbReference>
<dbReference type="EMBL" id="JWLW01000014">
    <property type="protein sequence ID" value="KHT53332.1"/>
    <property type="molecule type" value="Genomic_DNA"/>
</dbReference>